<dbReference type="KEGG" id="vg:40524676"/>
<keyword evidence="9" id="KW-0261">Viral envelope protein</keyword>
<dbReference type="Gene3D" id="2.30.30.1230">
    <property type="match status" value="1"/>
</dbReference>
<dbReference type="InterPro" id="IPR000234">
    <property type="entry name" value="Herpes_Glycoprot_B"/>
</dbReference>
<dbReference type="Gene3D" id="1.20.5.1890">
    <property type="match status" value="1"/>
</dbReference>
<feature type="domain" description="Herpesvirus glycoprotein B ectodomain C-terminal" evidence="18">
    <location>
        <begin position="486"/>
        <end position="707"/>
    </location>
</feature>
<reference evidence="21 22" key="1">
    <citation type="journal article" date="1999" name="J. Gen. Virol.">
        <title>Macropodid herpesviruses 1 and 2 occupy unexpected molecular phylogenic positions within the Alphaherpesvirinae.</title>
        <authorList>
            <person name="Mahony T.J."/>
            <person name="Smith G.A."/>
            <person name="Thomson D.M."/>
        </authorList>
    </citation>
    <scope>NUCLEOTIDE SEQUENCE [LARGE SCALE GENOMIC DNA]</scope>
</reference>
<keyword evidence="11" id="KW-1039">Host endosome</keyword>
<dbReference type="GO" id="GO:0046718">
    <property type="term" value="P:symbiont entry into host cell"/>
    <property type="evidence" value="ECO:0007669"/>
    <property type="project" value="UniProtKB-KW"/>
</dbReference>
<evidence type="ECO:0000256" key="11">
    <source>
        <dbReference type="ARBA" id="ARBA00023046"/>
    </source>
</evidence>
<keyword evidence="4" id="KW-0732">Signal</keyword>
<keyword evidence="5" id="KW-1161">Viral attachment to host cell</keyword>
<keyword evidence="15" id="KW-1160">Virus entry into host cell</keyword>
<dbReference type="Gene3D" id="6.10.250.3280">
    <property type="match status" value="1"/>
</dbReference>
<sequence length="894" mass="100415">MTTHSPPKRQRQITRLWYIFLAWGVFGGPTGHAKPAVSLSRQAATHKHPPPPPPPPPSSSDEYEPQFNETVELGHAQLREHLRGIKVKDGDSEFYVCPPPTGATVIQFEKPYPCPSAPTGDNYTEGIAIIFKENIAPYKFKATMYYKDVSVAHVWYGSSYAQITDLHEDRAPVPFAEIMDLINDKGVCKSSVTYSRHNIETTAFHKDSGETEMPLMPAKMTLTTAKGWNTVGLKYLPSWTTGFHRTGTTVDCVVEEVEARSVYPYKEFVLATGDFVYMSPFYGYRDGAHKEHIAYSTDRFKQVENFYLRDLTTKSRATNPSTRNMLTTPKFTVGWDWVPKKPSVCTMAKWQEVDEMLRSEHGPSFRFASKTLSTTFTTNLTEYSLSKVDLGDCVGQEARAAIESIYRKKYNSTHLRVGDIQYYLANGGFLIAYQPLLSTSLADLYLQEVIKEQSRKPTDHKTPVSPNPKQNEDPKTERHVIKTTSSIEFARLQFTYDHIQQHVNEMLGRIAIAWCELQNRELTLWNEARKLNPAAIASATMGYRVGARMLGDVMAVSTCRPIKADNVIMQNSMRVPGKPGTCYSRPLVSFKQEDNGPLIEGQLGEDNEIRLARDSLEQCTVGHRRYFTFGSGYVYFEEYTYSHHLSRADITTVSTFVPLNITMMEDHEFVPLEVYTRQEIKDSGLLDYTEVQRRSQLHALRFHDIDTIIHPDPYSAIFSGLYSFFDGLGEIGRAVGRVVTGIVGGVVATVEGVGSFMSNPFGALAIGLLVVAGLVAAFFAFRYVLRLQSNPMKALYPLTTKELKHEGKLQLSVGGKISSEAGGEDGSDFDEKKLQAAQEMIRYMAMVSALERTKHKALRKNKDSSLINAGLTNMLLRKPSTPKYSPVNETDDET</sequence>
<dbReference type="GO" id="GO:0019062">
    <property type="term" value="P:virion attachment to host cell"/>
    <property type="evidence" value="ECO:0007669"/>
    <property type="project" value="UniProtKB-KW"/>
</dbReference>
<feature type="transmembrane region" description="Helical" evidence="17">
    <location>
        <begin position="761"/>
        <end position="785"/>
    </location>
</feature>
<dbReference type="RefSeq" id="YP_009664622.1">
    <property type="nucleotide sequence ID" value="NC_043052.1"/>
</dbReference>
<dbReference type="FunFam" id="2.30.30.1230:FF:000001">
    <property type="entry name" value="Envelope glycoprotein B"/>
    <property type="match status" value="1"/>
</dbReference>
<keyword evidence="13" id="KW-1015">Disulfide bond</keyword>
<evidence type="ECO:0000259" key="18">
    <source>
        <dbReference type="Pfam" id="PF00606"/>
    </source>
</evidence>
<feature type="region of interest" description="Disordered" evidence="16">
    <location>
        <begin position="454"/>
        <end position="477"/>
    </location>
</feature>
<evidence type="ECO:0000256" key="7">
    <source>
        <dbReference type="ARBA" id="ARBA00022844"/>
    </source>
</evidence>
<keyword evidence="2" id="KW-0945">Host-virus interaction</keyword>
<dbReference type="GeneID" id="40524676"/>
<dbReference type="Pfam" id="PF00606">
    <property type="entry name" value="Glycoprotein_B"/>
    <property type="match status" value="1"/>
</dbReference>
<evidence type="ECO:0000313" key="21">
    <source>
        <dbReference type="EMBL" id="AAD11961.1"/>
    </source>
</evidence>
<evidence type="ECO:0000256" key="12">
    <source>
        <dbReference type="ARBA" id="ARBA00023136"/>
    </source>
</evidence>
<feature type="domain" description="Herpesvirus Glycoprotein B PH-like" evidence="20">
    <location>
        <begin position="347"/>
        <end position="444"/>
    </location>
</feature>
<evidence type="ECO:0000256" key="16">
    <source>
        <dbReference type="SAM" id="MobiDB-lite"/>
    </source>
</evidence>
<dbReference type="InterPro" id="IPR038631">
    <property type="entry name" value="Glycoprot_B_PH2_sf"/>
</dbReference>
<dbReference type="Proteomes" id="UP000242382">
    <property type="component" value="Segment"/>
</dbReference>
<keyword evidence="8" id="KW-1043">Host membrane</keyword>
<dbReference type="SUPFAM" id="SSF161008">
    <property type="entry name" value="Viral glycoprotein ectodomain-like"/>
    <property type="match status" value="1"/>
</dbReference>
<evidence type="ECO:0000259" key="20">
    <source>
        <dbReference type="Pfam" id="PF17417"/>
    </source>
</evidence>
<dbReference type="InterPro" id="IPR035381">
    <property type="entry name" value="Glycoprot_B_PH2"/>
</dbReference>
<evidence type="ECO:0000313" key="22">
    <source>
        <dbReference type="Proteomes" id="UP000242382"/>
    </source>
</evidence>
<keyword evidence="10 17" id="KW-1133">Transmembrane helix</keyword>
<keyword evidence="6" id="KW-1040">Host Golgi apparatus</keyword>
<feature type="domain" description="Herpesvirus Glycoprotein B PH-like" evidence="19">
    <location>
        <begin position="134"/>
        <end position="345"/>
    </location>
</feature>
<evidence type="ECO:0000256" key="17">
    <source>
        <dbReference type="SAM" id="Phobius"/>
    </source>
</evidence>
<evidence type="ECO:0000256" key="4">
    <source>
        <dbReference type="ARBA" id="ARBA00022729"/>
    </source>
</evidence>
<evidence type="ECO:0000256" key="1">
    <source>
        <dbReference type="ARBA" id="ARBA00022511"/>
    </source>
</evidence>
<gene>
    <name evidence="21" type="primary">UL27</name>
</gene>
<dbReference type="Gene3D" id="2.30.29.100">
    <property type="match status" value="1"/>
</dbReference>
<evidence type="ECO:0000256" key="6">
    <source>
        <dbReference type="ARBA" id="ARBA00022812"/>
    </source>
</evidence>
<evidence type="ECO:0000256" key="13">
    <source>
        <dbReference type="ARBA" id="ARBA00023157"/>
    </source>
</evidence>
<evidence type="ECO:0000259" key="19">
    <source>
        <dbReference type="Pfam" id="PF17416"/>
    </source>
</evidence>
<name>Q9YW92_9ALPH</name>
<dbReference type="Pfam" id="PF17417">
    <property type="entry name" value="Glycoprot_B_PH2"/>
    <property type="match status" value="1"/>
</dbReference>
<evidence type="ECO:0000256" key="2">
    <source>
        <dbReference type="ARBA" id="ARBA00022581"/>
    </source>
</evidence>
<evidence type="ECO:0000256" key="10">
    <source>
        <dbReference type="ARBA" id="ARBA00022989"/>
    </source>
</evidence>
<feature type="region of interest" description="Disordered" evidence="16">
    <location>
        <begin position="34"/>
        <end position="64"/>
    </location>
</feature>
<evidence type="ECO:0000256" key="5">
    <source>
        <dbReference type="ARBA" id="ARBA00022804"/>
    </source>
</evidence>
<evidence type="ECO:0000256" key="9">
    <source>
        <dbReference type="ARBA" id="ARBA00022879"/>
    </source>
</evidence>
<organism evidence="21 22">
    <name type="scientific">Macropodid alphaherpesvirus 2</name>
    <dbReference type="NCBI Taxonomy" id="83440"/>
    <lineage>
        <taxon>Viruses</taxon>
        <taxon>Duplodnaviria</taxon>
        <taxon>Heunggongvirae</taxon>
        <taxon>Peploviricota</taxon>
        <taxon>Herviviricetes</taxon>
        <taxon>Herpesvirales</taxon>
        <taxon>Orthoherpesviridae</taxon>
        <taxon>Alphaherpesvirinae</taxon>
        <taxon>Simplexvirus</taxon>
        <taxon>Simplexvirus macropodidalpha2</taxon>
    </lineage>
</organism>
<accession>Q9YW92</accession>
<keyword evidence="1" id="KW-1032">Host cell membrane</keyword>
<keyword evidence="3 17" id="KW-0812">Transmembrane</keyword>
<keyword evidence="7" id="KW-0946">Virion</keyword>
<dbReference type="GO" id="GO:0019031">
    <property type="term" value="C:viral envelope"/>
    <property type="evidence" value="ECO:0007669"/>
    <property type="project" value="UniProtKB-KW"/>
</dbReference>
<dbReference type="InterPro" id="IPR055341">
    <property type="entry name" value="Glycoprotein_B_ecto_C"/>
</dbReference>
<dbReference type="EMBL" id="AF061755">
    <property type="protein sequence ID" value="AAD11961.1"/>
    <property type="molecule type" value="Genomic_DNA"/>
</dbReference>
<keyword evidence="14" id="KW-0325">Glycoprotein</keyword>
<dbReference type="HAMAP" id="MF_04032">
    <property type="entry name" value="HSV_GB"/>
    <property type="match status" value="1"/>
</dbReference>
<evidence type="ECO:0000256" key="3">
    <source>
        <dbReference type="ARBA" id="ARBA00022692"/>
    </source>
</evidence>
<evidence type="ECO:0000256" key="15">
    <source>
        <dbReference type="ARBA" id="ARBA00023296"/>
    </source>
</evidence>
<dbReference type="InterPro" id="IPR035377">
    <property type="entry name" value="Glycoprot_B_PH1"/>
</dbReference>
<evidence type="ECO:0000256" key="8">
    <source>
        <dbReference type="ARBA" id="ARBA00022870"/>
    </source>
</evidence>
<proteinExistence type="inferred from homology"/>
<keyword evidence="12 17" id="KW-0472">Membrane</keyword>
<protein>
    <submittedName>
        <fullName evidence="21">Glycoprotein B</fullName>
    </submittedName>
</protein>
<evidence type="ECO:0000256" key="14">
    <source>
        <dbReference type="ARBA" id="ARBA00023180"/>
    </source>
</evidence>
<dbReference type="Pfam" id="PF17416">
    <property type="entry name" value="Glycoprot_B_PH1"/>
    <property type="match status" value="1"/>
</dbReference>